<dbReference type="OrthoDB" id="1727351at2759"/>
<evidence type="ECO:0000313" key="6">
    <source>
        <dbReference type="Proteomes" id="UP000015354"/>
    </source>
</evidence>
<keyword evidence="3" id="KW-0687">Ribonucleoprotein</keyword>
<dbReference type="SUPFAM" id="SSF116820">
    <property type="entry name" value="Rps17e-like"/>
    <property type="match status" value="1"/>
</dbReference>
<evidence type="ECO:0000256" key="1">
    <source>
        <dbReference type="ARBA" id="ARBA00010444"/>
    </source>
</evidence>
<proteinExistence type="inferred from homology"/>
<dbReference type="GO" id="GO:0006412">
    <property type="term" value="P:translation"/>
    <property type="evidence" value="ECO:0007669"/>
    <property type="project" value="InterPro"/>
</dbReference>
<dbReference type="PANTHER" id="PTHR10732:SF0">
    <property type="entry name" value="40S RIBOSOMAL PROTEIN S17"/>
    <property type="match status" value="1"/>
</dbReference>
<dbReference type="GO" id="GO:0003735">
    <property type="term" value="F:structural constituent of ribosome"/>
    <property type="evidence" value="ECO:0007669"/>
    <property type="project" value="InterPro"/>
</dbReference>
<comment type="similarity">
    <text evidence="1">Belongs to the eukaryotic ribosomal protein eS17 family.</text>
</comment>
<evidence type="ECO:0000256" key="3">
    <source>
        <dbReference type="ARBA" id="ARBA00023274"/>
    </source>
</evidence>
<feature type="region of interest" description="Disordered" evidence="4">
    <location>
        <begin position="156"/>
        <end position="177"/>
    </location>
</feature>
<dbReference type="GO" id="GO:0005840">
    <property type="term" value="C:ribosome"/>
    <property type="evidence" value="ECO:0007669"/>
    <property type="project" value="UniProtKB-KW"/>
</dbReference>
<evidence type="ECO:0000256" key="4">
    <source>
        <dbReference type="SAM" id="MobiDB-lite"/>
    </source>
</evidence>
<gene>
    <name evidence="5" type="ORF">STCU_09160</name>
</gene>
<dbReference type="InterPro" id="IPR001210">
    <property type="entry name" value="Ribosomal_eS17"/>
</dbReference>
<dbReference type="Gene3D" id="1.10.60.20">
    <property type="entry name" value="Ribosomal protein S17e-like"/>
    <property type="match status" value="1"/>
</dbReference>
<protein>
    <submittedName>
        <fullName evidence="5">Small subunit ribosomal protein S17e</fullName>
    </submittedName>
</protein>
<dbReference type="Pfam" id="PF00833">
    <property type="entry name" value="Ribosomal_S17e"/>
    <property type="match status" value="1"/>
</dbReference>
<comment type="caution">
    <text evidence="5">The sequence shown here is derived from an EMBL/GenBank/DDBJ whole genome shotgun (WGS) entry which is preliminary data.</text>
</comment>
<keyword evidence="2 5" id="KW-0689">Ribosomal protein</keyword>
<dbReference type="AlphaFoldDB" id="S9TU91"/>
<evidence type="ECO:0000313" key="5">
    <source>
        <dbReference type="EMBL" id="EPY20094.1"/>
    </source>
</evidence>
<dbReference type="EMBL" id="ATMH01009160">
    <property type="protein sequence ID" value="EPY20094.1"/>
    <property type="molecule type" value="Genomic_DNA"/>
</dbReference>
<dbReference type="Proteomes" id="UP000015354">
    <property type="component" value="Unassembled WGS sequence"/>
</dbReference>
<dbReference type="PANTHER" id="PTHR10732">
    <property type="entry name" value="40S RIBOSOMAL PROTEIN S17"/>
    <property type="match status" value="1"/>
</dbReference>
<organism evidence="5 6">
    <name type="scientific">Strigomonas culicis</name>
    <dbReference type="NCBI Taxonomy" id="28005"/>
    <lineage>
        <taxon>Eukaryota</taxon>
        <taxon>Discoba</taxon>
        <taxon>Euglenozoa</taxon>
        <taxon>Kinetoplastea</taxon>
        <taxon>Metakinetoplastina</taxon>
        <taxon>Trypanosomatida</taxon>
        <taxon>Trypanosomatidae</taxon>
        <taxon>Strigomonadinae</taxon>
        <taxon>Strigomonas</taxon>
    </lineage>
</organism>
<evidence type="ECO:0000256" key="2">
    <source>
        <dbReference type="ARBA" id="ARBA00022980"/>
    </source>
</evidence>
<dbReference type="InterPro" id="IPR036401">
    <property type="entry name" value="Ribosomal_eS17_sf"/>
</dbReference>
<feature type="compositionally biased region" description="Basic residues" evidence="4">
    <location>
        <begin position="165"/>
        <end position="177"/>
    </location>
</feature>
<name>S9TU91_9TRYP</name>
<sequence>MPSLFSVLSFSSFFSSLLSIKGFGCFLFLSNMGKIRTKTVKRASRLVVEKYFSKLNNDFYRNKRVIMDVTITRSKKLKNKIAGYTTHIMKRLARGPVRGISLKLQEEERERRMDFVPAVSQVDQIITDGIKVDKQTHEMLSKMEVGVPRYVSAEAPGAARDRAARARAPKPRAAKRA</sequence>
<dbReference type="HAMAP" id="MF_00511">
    <property type="entry name" value="Ribosomal_eS17"/>
    <property type="match status" value="1"/>
</dbReference>
<reference evidence="5 6" key="1">
    <citation type="journal article" date="2013" name="PLoS ONE">
        <title>Predicting the Proteins of Angomonas deanei, Strigomonas culicis and Their Respective Endosymbionts Reveals New Aspects of the Trypanosomatidae Family.</title>
        <authorList>
            <person name="Motta M.C."/>
            <person name="Martins A.C."/>
            <person name="de Souza S.S."/>
            <person name="Catta-Preta C.M."/>
            <person name="Silva R."/>
            <person name="Klein C.C."/>
            <person name="de Almeida L.G."/>
            <person name="de Lima Cunha O."/>
            <person name="Ciapina L.P."/>
            <person name="Brocchi M."/>
            <person name="Colabardini A.C."/>
            <person name="de Araujo Lima B."/>
            <person name="Machado C.R."/>
            <person name="de Almeida Soares C.M."/>
            <person name="Probst C.M."/>
            <person name="de Menezes C.B."/>
            <person name="Thompson C.E."/>
            <person name="Bartholomeu D.C."/>
            <person name="Gradia D.F."/>
            <person name="Pavoni D.P."/>
            <person name="Grisard E.C."/>
            <person name="Fantinatti-Garboggini F."/>
            <person name="Marchini F.K."/>
            <person name="Rodrigues-Luiz G.F."/>
            <person name="Wagner G."/>
            <person name="Goldman G.H."/>
            <person name="Fietto J.L."/>
            <person name="Elias M.C."/>
            <person name="Goldman M.H."/>
            <person name="Sagot M.F."/>
            <person name="Pereira M."/>
            <person name="Stoco P.H."/>
            <person name="de Mendonca-Neto R.P."/>
            <person name="Teixeira S.M."/>
            <person name="Maciel T.E."/>
            <person name="de Oliveira Mendes T.A."/>
            <person name="Urmenyi T.P."/>
            <person name="de Souza W."/>
            <person name="Schenkman S."/>
            <person name="de Vasconcelos A.T."/>
        </authorList>
    </citation>
    <scope>NUCLEOTIDE SEQUENCE [LARGE SCALE GENOMIC DNA]</scope>
</reference>
<accession>S9TU91</accession>
<dbReference type="GO" id="GO:1990904">
    <property type="term" value="C:ribonucleoprotein complex"/>
    <property type="evidence" value="ECO:0007669"/>
    <property type="project" value="UniProtKB-KW"/>
</dbReference>
<keyword evidence="6" id="KW-1185">Reference proteome</keyword>